<dbReference type="AlphaFoldDB" id="A0A8J6B7G6"/>
<name>A0A8J6B7G6_GALPY</name>
<feature type="compositionally biased region" description="Polar residues" evidence="1">
    <location>
        <begin position="76"/>
        <end position="86"/>
    </location>
</feature>
<feature type="non-terminal residue" evidence="2">
    <location>
        <position position="1"/>
    </location>
</feature>
<sequence>AGFVQAVKNKAYFKRYPVKFRRNSISLDKLEEMCKKASAAIQENLLNEKSLKKKSKRRGGTVPSKNVSCPKERSGSSENKLPQSSG</sequence>
<protein>
    <submittedName>
        <fullName evidence="2">Uncharacterized protein</fullName>
    </submittedName>
</protein>
<comment type="caution">
    <text evidence="2">The sequence shown here is derived from an EMBL/GenBank/DDBJ whole genome shotgun (WGS) entry which is preliminary data.</text>
</comment>
<dbReference type="EMBL" id="JAGFMF010011568">
    <property type="protein sequence ID" value="KAG8520534.1"/>
    <property type="molecule type" value="Genomic_DNA"/>
</dbReference>
<feature type="non-terminal residue" evidence="2">
    <location>
        <position position="86"/>
    </location>
</feature>
<evidence type="ECO:0000313" key="3">
    <source>
        <dbReference type="Proteomes" id="UP000700334"/>
    </source>
</evidence>
<dbReference type="Proteomes" id="UP000700334">
    <property type="component" value="Unassembled WGS sequence"/>
</dbReference>
<organism evidence="2 3">
    <name type="scientific">Galemys pyrenaicus</name>
    <name type="common">Iberian desman</name>
    <name type="synonym">Pyrenean desman</name>
    <dbReference type="NCBI Taxonomy" id="202257"/>
    <lineage>
        <taxon>Eukaryota</taxon>
        <taxon>Metazoa</taxon>
        <taxon>Chordata</taxon>
        <taxon>Craniata</taxon>
        <taxon>Vertebrata</taxon>
        <taxon>Euteleostomi</taxon>
        <taxon>Mammalia</taxon>
        <taxon>Eutheria</taxon>
        <taxon>Laurasiatheria</taxon>
        <taxon>Eulipotyphla</taxon>
        <taxon>Talpidae</taxon>
        <taxon>Galemys</taxon>
    </lineage>
</organism>
<feature type="region of interest" description="Disordered" evidence="1">
    <location>
        <begin position="48"/>
        <end position="86"/>
    </location>
</feature>
<accession>A0A8J6B7G6</accession>
<evidence type="ECO:0000313" key="2">
    <source>
        <dbReference type="EMBL" id="KAG8520534.1"/>
    </source>
</evidence>
<reference evidence="2" key="1">
    <citation type="journal article" date="2021" name="Evol. Appl.">
        <title>The genome of the Pyrenean desman and the effects of bottlenecks and inbreeding on the genomic landscape of an endangered species.</title>
        <authorList>
            <person name="Escoda L."/>
            <person name="Castresana J."/>
        </authorList>
    </citation>
    <scope>NUCLEOTIDE SEQUENCE</scope>
    <source>
        <strain evidence="2">IBE-C5619</strain>
    </source>
</reference>
<keyword evidence="3" id="KW-1185">Reference proteome</keyword>
<proteinExistence type="predicted"/>
<gene>
    <name evidence="2" type="ORF">J0S82_019885</name>
</gene>
<evidence type="ECO:0000256" key="1">
    <source>
        <dbReference type="SAM" id="MobiDB-lite"/>
    </source>
</evidence>